<dbReference type="EMBL" id="LR778301">
    <property type="protein sequence ID" value="CAB1368199.1"/>
    <property type="molecule type" value="Genomic_DNA"/>
</dbReference>
<dbReference type="KEGG" id="doe:DENOEST_1034"/>
<evidence type="ECO:0000256" key="1">
    <source>
        <dbReference type="SAM" id="Phobius"/>
    </source>
</evidence>
<evidence type="ECO:0000313" key="3">
    <source>
        <dbReference type="Proteomes" id="UP000515733"/>
    </source>
</evidence>
<gene>
    <name evidence="2" type="ORF">DENOEST_1034</name>
</gene>
<keyword evidence="1" id="KW-0812">Transmembrane</keyword>
<dbReference type="AlphaFoldDB" id="A0A6S6XZ72"/>
<organism evidence="2 3">
    <name type="scientific">Denitratisoma oestradiolicum</name>
    <dbReference type="NCBI Taxonomy" id="311182"/>
    <lineage>
        <taxon>Bacteria</taxon>
        <taxon>Pseudomonadati</taxon>
        <taxon>Pseudomonadota</taxon>
        <taxon>Betaproteobacteria</taxon>
        <taxon>Nitrosomonadales</taxon>
        <taxon>Sterolibacteriaceae</taxon>
        <taxon>Denitratisoma</taxon>
    </lineage>
</organism>
<evidence type="ECO:0000313" key="2">
    <source>
        <dbReference type="EMBL" id="CAB1368199.1"/>
    </source>
</evidence>
<protein>
    <submittedName>
        <fullName evidence="2">Uncharacterized protein</fullName>
    </submittedName>
</protein>
<sequence length="146" mass="17104">MNTLFRILFIPALLLLYYVAFVIVFGTDKLRVDRNCEVHGFFGNIEEVILGDRFWQTQIEQIDRTTARREEEYVAWRKANEKPIRARTSIIPPGYKTPAEEDVFALRAEADRIEREEDRLKTDSAQVEAIQLLKNCRSKIVETVQQ</sequence>
<keyword evidence="1" id="KW-1133">Transmembrane helix</keyword>
<keyword evidence="1" id="KW-0472">Membrane</keyword>
<name>A0A6S6XZ72_9PROT</name>
<keyword evidence="3" id="KW-1185">Reference proteome</keyword>
<proteinExistence type="predicted"/>
<accession>A0A6S6XZ72</accession>
<feature type="transmembrane region" description="Helical" evidence="1">
    <location>
        <begin position="6"/>
        <end position="25"/>
    </location>
</feature>
<reference evidence="2 3" key="1">
    <citation type="submission" date="2020-03" db="EMBL/GenBank/DDBJ databases">
        <authorList>
            <consortium name="Genoscope - CEA"/>
            <person name="William W."/>
        </authorList>
    </citation>
    <scope>NUCLEOTIDE SEQUENCE [LARGE SCALE GENOMIC DNA]</scope>
    <source>
        <strain evidence="3">DSM 16959</strain>
    </source>
</reference>
<dbReference type="Proteomes" id="UP000515733">
    <property type="component" value="Chromosome"/>
</dbReference>
<dbReference type="RefSeq" id="WP_145772168.1">
    <property type="nucleotide sequence ID" value="NZ_LR778301.1"/>
</dbReference>